<reference evidence="2" key="1">
    <citation type="submission" date="2020-04" db="EMBL/GenBank/DDBJ databases">
        <title>Global-level population genomics: horizontal gene transfer, symbiosis and evolution in Rhizobia.</title>
        <authorList>
            <person name="Gai Y."/>
        </authorList>
    </citation>
    <scope>NUCLEOTIDE SEQUENCE</scope>
    <source>
        <strain evidence="2">BLR57</strain>
    </source>
</reference>
<dbReference type="InterPro" id="IPR010921">
    <property type="entry name" value="Trp_repressor/repl_initiator"/>
</dbReference>
<dbReference type="AlphaFoldDB" id="A0A9Q3M6P2"/>
<comment type="caution">
    <text evidence="2">The sequence shown here is derived from an EMBL/GenBank/DDBJ whole genome shotgun (WGS) entry which is preliminary data.</text>
</comment>
<evidence type="ECO:0000313" key="2">
    <source>
        <dbReference type="EMBL" id="MBX5021205.1"/>
    </source>
</evidence>
<dbReference type="SUPFAM" id="SSF48295">
    <property type="entry name" value="TrpR-like"/>
    <property type="match status" value="1"/>
</dbReference>
<dbReference type="RefSeq" id="WP_221133350.1">
    <property type="nucleotide sequence ID" value="NZ_JABDYC010000001.1"/>
</dbReference>
<evidence type="ECO:0000259" key="1">
    <source>
        <dbReference type="SMART" id="SM00760"/>
    </source>
</evidence>
<accession>A0A9Q3M6P2</accession>
<protein>
    <recommendedName>
        <fullName evidence="1">Chromosomal replication initiator DnaA C-terminal domain-containing protein</fullName>
    </recommendedName>
</protein>
<dbReference type="Gene3D" id="1.10.1750.10">
    <property type="match status" value="1"/>
</dbReference>
<dbReference type="GO" id="GO:0005524">
    <property type="term" value="F:ATP binding"/>
    <property type="evidence" value="ECO:0007669"/>
    <property type="project" value="InterPro"/>
</dbReference>
<evidence type="ECO:0000313" key="3">
    <source>
        <dbReference type="Proteomes" id="UP000749740"/>
    </source>
</evidence>
<dbReference type="Proteomes" id="UP000749740">
    <property type="component" value="Unassembled WGS sequence"/>
</dbReference>
<dbReference type="EMBL" id="JABDYC010000001">
    <property type="protein sequence ID" value="MBX5021205.1"/>
    <property type="molecule type" value="Genomic_DNA"/>
</dbReference>
<dbReference type="CDD" id="cd06571">
    <property type="entry name" value="Bac_DnaA_C"/>
    <property type="match status" value="1"/>
</dbReference>
<dbReference type="GO" id="GO:0043565">
    <property type="term" value="F:sequence-specific DNA binding"/>
    <property type="evidence" value="ECO:0007669"/>
    <property type="project" value="InterPro"/>
</dbReference>
<organism evidence="2 3">
    <name type="scientific">Rhizobium lentis</name>
    <dbReference type="NCBI Taxonomy" id="1138194"/>
    <lineage>
        <taxon>Bacteria</taxon>
        <taxon>Pseudomonadati</taxon>
        <taxon>Pseudomonadota</taxon>
        <taxon>Alphaproteobacteria</taxon>
        <taxon>Hyphomicrobiales</taxon>
        <taxon>Rhizobiaceae</taxon>
        <taxon>Rhizobium/Agrobacterium group</taxon>
        <taxon>Rhizobium</taxon>
    </lineage>
</organism>
<dbReference type="SMART" id="SM00760">
    <property type="entry name" value="Bac_DnaA_C"/>
    <property type="match status" value="1"/>
</dbReference>
<proteinExistence type="predicted"/>
<dbReference type="InterPro" id="IPR013159">
    <property type="entry name" value="DnaA_C"/>
</dbReference>
<sequence>MIITSREFTSAAEMRAHAAAVHQRCFNPAIRPATPGAFPQAVPTVAQIREFCARPAPAWESGLVTFDAHVVAYRVAQSISSFSLSGEVRTGDWGGPKIRRSIDAIVKEVLENYPGVTVDNIQSVRRTHDIVPARRVCMFEVYRQRPDLSLPMIARWFRKDHTTVLYAVNKEKSLRGIA</sequence>
<dbReference type="Pfam" id="PF08299">
    <property type="entry name" value="Bac_DnaA_C"/>
    <property type="match status" value="1"/>
</dbReference>
<dbReference type="GO" id="GO:0006270">
    <property type="term" value="P:DNA replication initiation"/>
    <property type="evidence" value="ECO:0007669"/>
    <property type="project" value="InterPro"/>
</dbReference>
<gene>
    <name evidence="2" type="ORF">HJB63_01175</name>
</gene>
<dbReference type="GO" id="GO:0006275">
    <property type="term" value="P:regulation of DNA replication"/>
    <property type="evidence" value="ECO:0007669"/>
    <property type="project" value="InterPro"/>
</dbReference>
<name>A0A9Q3M6P2_9HYPH</name>
<feature type="domain" description="Chromosomal replication initiator DnaA C-terminal" evidence="1">
    <location>
        <begin position="101"/>
        <end position="171"/>
    </location>
</feature>